<proteinExistence type="predicted"/>
<organism evidence="1 2">
    <name type="scientific">Paenibacillus chitinolyticus</name>
    <dbReference type="NCBI Taxonomy" id="79263"/>
    <lineage>
        <taxon>Bacteria</taxon>
        <taxon>Bacillati</taxon>
        <taxon>Bacillota</taxon>
        <taxon>Bacilli</taxon>
        <taxon>Bacillales</taxon>
        <taxon>Paenibacillaceae</taxon>
        <taxon>Paenibacillus</taxon>
    </lineage>
</organism>
<dbReference type="Proteomes" id="UP000288943">
    <property type="component" value="Chromosome"/>
</dbReference>
<sequence length="67" mass="6895">MSDPGAARSVPDQYFLSANACPVKMAQTLRKGFLLSAARKAGIKAQAASGGGLSLLLIGLNYWQAAA</sequence>
<accession>A0A410X393</accession>
<reference evidence="1 2" key="1">
    <citation type="submission" date="2018-01" db="EMBL/GenBank/DDBJ databases">
        <title>The whole genome sequencing and assembly of Paenibacillus chitinolyticus KCCM 41400 strain.</title>
        <authorList>
            <person name="Kim J.-Y."/>
            <person name="Park M.-K."/>
            <person name="Lee Y.-J."/>
            <person name="Yi H."/>
            <person name="Bahn Y.-S."/>
            <person name="Kim J.F."/>
            <person name="Lee D.-W."/>
        </authorList>
    </citation>
    <scope>NUCLEOTIDE SEQUENCE [LARGE SCALE GENOMIC DNA]</scope>
    <source>
        <strain evidence="1 2">KCCM 41400</strain>
    </source>
</reference>
<dbReference type="AlphaFoldDB" id="A0A410X393"/>
<name>A0A410X393_9BACL</name>
<evidence type="ECO:0000313" key="1">
    <source>
        <dbReference type="EMBL" id="QAV21090.1"/>
    </source>
</evidence>
<dbReference type="KEGG" id="pchi:PC41400_26810"/>
<gene>
    <name evidence="1" type="ORF">PC41400_26810</name>
</gene>
<dbReference type="EMBL" id="CP026520">
    <property type="protein sequence ID" value="QAV21090.1"/>
    <property type="molecule type" value="Genomic_DNA"/>
</dbReference>
<protein>
    <submittedName>
        <fullName evidence="1">Uncharacterized protein</fullName>
    </submittedName>
</protein>
<evidence type="ECO:0000313" key="2">
    <source>
        <dbReference type="Proteomes" id="UP000288943"/>
    </source>
</evidence>